<dbReference type="InterPro" id="IPR050300">
    <property type="entry name" value="GDXG_lipolytic_enzyme"/>
</dbReference>
<accession>A0A0M2H8Y9</accession>
<dbReference type="PATRIC" id="fig|69370.6.peg.1888"/>
<dbReference type="InterPro" id="IPR013094">
    <property type="entry name" value="AB_hydrolase_3"/>
</dbReference>
<proteinExistence type="predicted"/>
<protein>
    <submittedName>
        <fullName evidence="3">Carboxylesterase NlhH</fullName>
        <ecNumber evidence="3">3.1.1.1</ecNumber>
    </submittedName>
</protein>
<gene>
    <name evidence="3" type="primary">nlhH_1</name>
    <name evidence="3" type="ORF">RS82_01856</name>
</gene>
<evidence type="ECO:0000256" key="1">
    <source>
        <dbReference type="ARBA" id="ARBA00022801"/>
    </source>
</evidence>
<comment type="caution">
    <text evidence="3">The sequence shown here is derived from an EMBL/GenBank/DDBJ whole genome shotgun (WGS) entry which is preliminary data.</text>
</comment>
<dbReference type="SUPFAM" id="SSF53474">
    <property type="entry name" value="alpha/beta-Hydrolases"/>
    <property type="match status" value="1"/>
</dbReference>
<dbReference type="EMBL" id="JYJA01000033">
    <property type="protein sequence ID" value="KJL42891.1"/>
    <property type="molecule type" value="Genomic_DNA"/>
</dbReference>
<dbReference type="EC" id="3.1.1.1" evidence="3"/>
<evidence type="ECO:0000259" key="2">
    <source>
        <dbReference type="Pfam" id="PF07859"/>
    </source>
</evidence>
<organism evidence="3 4">
    <name type="scientific">Microbacterium trichothecenolyticum</name>
    <name type="common">Aureobacterium trichothecenolyticum</name>
    <dbReference type="NCBI Taxonomy" id="69370"/>
    <lineage>
        <taxon>Bacteria</taxon>
        <taxon>Bacillati</taxon>
        <taxon>Actinomycetota</taxon>
        <taxon>Actinomycetes</taxon>
        <taxon>Micrococcales</taxon>
        <taxon>Microbacteriaceae</taxon>
        <taxon>Microbacterium</taxon>
    </lineage>
</organism>
<evidence type="ECO:0000313" key="3">
    <source>
        <dbReference type="EMBL" id="KJL42891.1"/>
    </source>
</evidence>
<dbReference type="Pfam" id="PF07859">
    <property type="entry name" value="Abhydrolase_3"/>
    <property type="match status" value="2"/>
</dbReference>
<dbReference type="Proteomes" id="UP000034098">
    <property type="component" value="Unassembled WGS sequence"/>
</dbReference>
<dbReference type="PANTHER" id="PTHR48081">
    <property type="entry name" value="AB HYDROLASE SUPERFAMILY PROTEIN C4A8.06C"/>
    <property type="match status" value="1"/>
</dbReference>
<dbReference type="Gene3D" id="3.40.50.1820">
    <property type="entry name" value="alpha/beta hydrolase"/>
    <property type="match status" value="1"/>
</dbReference>
<dbReference type="OrthoDB" id="3181909at2"/>
<dbReference type="GO" id="GO:0106435">
    <property type="term" value="F:carboxylesterase activity"/>
    <property type="evidence" value="ECO:0007669"/>
    <property type="project" value="UniProtKB-EC"/>
</dbReference>
<name>A0A0M2H8Y9_MICTR</name>
<dbReference type="PANTHER" id="PTHR48081:SF8">
    <property type="entry name" value="ALPHA_BETA HYDROLASE FOLD-3 DOMAIN-CONTAINING PROTEIN-RELATED"/>
    <property type="match status" value="1"/>
</dbReference>
<feature type="domain" description="Alpha/beta hydrolase fold-3" evidence="2">
    <location>
        <begin position="31"/>
        <end position="73"/>
    </location>
</feature>
<dbReference type="RefSeq" id="WP_045298553.1">
    <property type="nucleotide sequence ID" value="NZ_JYJA01000033.1"/>
</dbReference>
<keyword evidence="1 3" id="KW-0378">Hydrolase</keyword>
<evidence type="ECO:0000313" key="4">
    <source>
        <dbReference type="Proteomes" id="UP000034098"/>
    </source>
</evidence>
<feature type="domain" description="Alpha/beta hydrolase fold-3" evidence="2">
    <location>
        <begin position="102"/>
        <end position="273"/>
    </location>
</feature>
<dbReference type="AlphaFoldDB" id="A0A0M2H8Y9"/>
<dbReference type="InterPro" id="IPR029058">
    <property type="entry name" value="AB_hydrolase_fold"/>
</dbReference>
<sequence>MTEIHDVALAGGGFDFRVRVYPAAEPNGSLLVWLHGGAFMFGDLEMPEADQVGRRLSDSGITVVSVDYTLAPLDALESLGPPEPGLDIPSPAEIRTTAEAAGPRARFPVASLQIVAAFDWAVANAGEYGADPGLVSLGGASAGGNLATGAAMRLRDRATSLPALLALVYPVLHSPLPAAGAELESLLEGLPPFLTFPPESTQAINANYLGGATDDEGYAFPGGHDLAGLPSTLIVNADRDRLRASGEAFAAELALAGSDVRLVRERGAVHGFLNEVGDAAAERTLGLLAGAITHARPVAVARAV</sequence>
<reference evidence="3 4" key="1">
    <citation type="submission" date="2015-02" db="EMBL/GenBank/DDBJ databases">
        <title>Draft genome sequences of ten Microbacterium spp. with emphasis on heavy metal contaminated environments.</title>
        <authorList>
            <person name="Corretto E."/>
        </authorList>
    </citation>
    <scope>NUCLEOTIDE SEQUENCE [LARGE SCALE GENOMIC DNA]</scope>
    <source>
        <strain evidence="3 4">DSM 8608</strain>
    </source>
</reference>
<keyword evidence="4" id="KW-1185">Reference proteome</keyword>